<dbReference type="InterPro" id="IPR013538">
    <property type="entry name" value="ASHA1/2-like_C"/>
</dbReference>
<name>A0A9X2HFT2_9SPHN</name>
<dbReference type="Pfam" id="PF08327">
    <property type="entry name" value="AHSA1"/>
    <property type="match status" value="1"/>
</dbReference>
<comment type="similarity">
    <text evidence="1">Belongs to the AHA1 family.</text>
</comment>
<sequence length="169" mass="18947">MSSRHSVEIGDFQRTVCAAPHAVYAMFSRAEYLEQWFIPPSTQLIKSVLDFKVGGTYQYGMASVGRPEVWGRLDFVAIAEPNSVIFVQSVTDCSGRIIPPLAGSEWLLRMKSDFSIRSCSAGAVLTQEVSVVESRGQEQDFVKFMWKELSVEYEAALGRLAHIFVDRRS</sequence>
<dbReference type="EMBL" id="JAMLDX010000004">
    <property type="protein sequence ID" value="MCP3730321.1"/>
    <property type="molecule type" value="Genomic_DNA"/>
</dbReference>
<dbReference type="Proteomes" id="UP001139451">
    <property type="component" value="Unassembled WGS sequence"/>
</dbReference>
<dbReference type="Gene3D" id="3.30.530.20">
    <property type="match status" value="1"/>
</dbReference>
<evidence type="ECO:0000313" key="4">
    <source>
        <dbReference type="Proteomes" id="UP001139451"/>
    </source>
</evidence>
<reference evidence="3" key="1">
    <citation type="submission" date="2022-05" db="EMBL/GenBank/DDBJ databases">
        <title>Sphingomonas sp. strain MG17 Genome sequencing and assembly.</title>
        <authorList>
            <person name="Kim I."/>
        </authorList>
    </citation>
    <scope>NUCLEOTIDE SEQUENCE</scope>
    <source>
        <strain evidence="3">MG17</strain>
    </source>
</reference>
<organism evidence="3 4">
    <name type="scientific">Sphingomonas tagetis</name>
    <dbReference type="NCBI Taxonomy" id="2949092"/>
    <lineage>
        <taxon>Bacteria</taxon>
        <taxon>Pseudomonadati</taxon>
        <taxon>Pseudomonadota</taxon>
        <taxon>Alphaproteobacteria</taxon>
        <taxon>Sphingomonadales</taxon>
        <taxon>Sphingomonadaceae</taxon>
        <taxon>Sphingomonas</taxon>
    </lineage>
</organism>
<feature type="domain" description="Activator of Hsp90 ATPase homologue 1/2-like C-terminal" evidence="2">
    <location>
        <begin position="19"/>
        <end position="148"/>
    </location>
</feature>
<evidence type="ECO:0000259" key="2">
    <source>
        <dbReference type="Pfam" id="PF08327"/>
    </source>
</evidence>
<evidence type="ECO:0000256" key="1">
    <source>
        <dbReference type="ARBA" id="ARBA00006817"/>
    </source>
</evidence>
<dbReference type="AlphaFoldDB" id="A0A9X2HFT2"/>
<dbReference type="InterPro" id="IPR023393">
    <property type="entry name" value="START-like_dom_sf"/>
</dbReference>
<evidence type="ECO:0000313" key="3">
    <source>
        <dbReference type="EMBL" id="MCP3730321.1"/>
    </source>
</evidence>
<dbReference type="SUPFAM" id="SSF55961">
    <property type="entry name" value="Bet v1-like"/>
    <property type="match status" value="1"/>
</dbReference>
<gene>
    <name evidence="3" type="ORF">M9978_07750</name>
</gene>
<dbReference type="RefSeq" id="WP_254292440.1">
    <property type="nucleotide sequence ID" value="NZ_JAMLDX010000004.1"/>
</dbReference>
<proteinExistence type="inferred from homology"/>
<comment type="caution">
    <text evidence="3">The sequence shown here is derived from an EMBL/GenBank/DDBJ whole genome shotgun (WGS) entry which is preliminary data.</text>
</comment>
<accession>A0A9X2HFT2</accession>
<keyword evidence="4" id="KW-1185">Reference proteome</keyword>
<protein>
    <submittedName>
        <fullName evidence="3">SRPBCC domain-containing protein</fullName>
    </submittedName>
</protein>